<dbReference type="AlphaFoldDB" id="X1A7X2"/>
<feature type="domain" description="S-adenosylmethionine synthetase C-terminal" evidence="2">
    <location>
        <begin position="1"/>
        <end position="37"/>
    </location>
</feature>
<dbReference type="EMBL" id="BART01010860">
    <property type="protein sequence ID" value="GAG77804.1"/>
    <property type="molecule type" value="Genomic_DNA"/>
</dbReference>
<dbReference type="Pfam" id="PF02773">
    <property type="entry name" value="S-AdoMet_synt_C"/>
    <property type="match status" value="1"/>
</dbReference>
<organism evidence="3">
    <name type="scientific">marine sediment metagenome</name>
    <dbReference type="NCBI Taxonomy" id="412755"/>
    <lineage>
        <taxon>unclassified sequences</taxon>
        <taxon>metagenomes</taxon>
        <taxon>ecological metagenomes</taxon>
    </lineage>
</organism>
<sequence>MTPKKMIAHLKLARPIYAETSYGGHFGRNLPNFTWEKTDMVKKLRKAAGM</sequence>
<accession>X1A7X2</accession>
<dbReference type="Gene3D" id="3.30.300.10">
    <property type="match status" value="1"/>
</dbReference>
<dbReference type="GO" id="GO:0046872">
    <property type="term" value="F:metal ion binding"/>
    <property type="evidence" value="ECO:0007669"/>
    <property type="project" value="UniProtKB-KW"/>
</dbReference>
<protein>
    <recommendedName>
        <fullName evidence="2">S-adenosylmethionine synthetase C-terminal domain-containing protein</fullName>
    </recommendedName>
</protein>
<keyword evidence="1" id="KW-0479">Metal-binding</keyword>
<evidence type="ECO:0000259" key="2">
    <source>
        <dbReference type="Pfam" id="PF02773"/>
    </source>
</evidence>
<dbReference type="SUPFAM" id="SSF55973">
    <property type="entry name" value="S-adenosylmethionine synthetase"/>
    <property type="match status" value="1"/>
</dbReference>
<proteinExistence type="predicted"/>
<dbReference type="GO" id="GO:0006556">
    <property type="term" value="P:S-adenosylmethionine biosynthetic process"/>
    <property type="evidence" value="ECO:0007669"/>
    <property type="project" value="InterPro"/>
</dbReference>
<evidence type="ECO:0000313" key="3">
    <source>
        <dbReference type="EMBL" id="GAG77804.1"/>
    </source>
</evidence>
<dbReference type="InterPro" id="IPR022636">
    <property type="entry name" value="S-AdoMet_synthetase_sfam"/>
</dbReference>
<name>X1A7X2_9ZZZZ</name>
<comment type="caution">
    <text evidence="3">The sequence shown here is derived from an EMBL/GenBank/DDBJ whole genome shotgun (WGS) entry which is preliminary data.</text>
</comment>
<evidence type="ECO:0000256" key="1">
    <source>
        <dbReference type="ARBA" id="ARBA00022723"/>
    </source>
</evidence>
<reference evidence="3" key="1">
    <citation type="journal article" date="2014" name="Front. Microbiol.">
        <title>High frequency of phylogenetically diverse reductive dehalogenase-homologous genes in deep subseafloor sedimentary metagenomes.</title>
        <authorList>
            <person name="Kawai M."/>
            <person name="Futagami T."/>
            <person name="Toyoda A."/>
            <person name="Takaki Y."/>
            <person name="Nishi S."/>
            <person name="Hori S."/>
            <person name="Arai W."/>
            <person name="Tsubouchi T."/>
            <person name="Morono Y."/>
            <person name="Uchiyama I."/>
            <person name="Ito T."/>
            <person name="Fujiyama A."/>
            <person name="Inagaki F."/>
            <person name="Takami H."/>
        </authorList>
    </citation>
    <scope>NUCLEOTIDE SEQUENCE</scope>
    <source>
        <strain evidence="3">Expedition CK06-06</strain>
    </source>
</reference>
<dbReference type="GO" id="GO:0004478">
    <property type="term" value="F:methionine adenosyltransferase activity"/>
    <property type="evidence" value="ECO:0007669"/>
    <property type="project" value="InterPro"/>
</dbReference>
<dbReference type="InterPro" id="IPR022630">
    <property type="entry name" value="S-AdoMet_synt_C"/>
</dbReference>
<gene>
    <name evidence="3" type="ORF">S01H4_23418</name>
</gene>